<evidence type="ECO:0000256" key="9">
    <source>
        <dbReference type="PROSITE-ProRule" id="PRU01091"/>
    </source>
</evidence>
<feature type="modified residue" description="4-aspartylphosphate" evidence="8">
    <location>
        <position position="54"/>
    </location>
</feature>
<reference evidence="13" key="1">
    <citation type="submission" date="2016-10" db="EMBL/GenBank/DDBJ databases">
        <authorList>
            <person name="Varghese N."/>
            <person name="Submissions S."/>
        </authorList>
    </citation>
    <scope>NUCLEOTIDE SEQUENCE [LARGE SCALE GENOMIC DNA]</scope>
    <source>
        <strain evidence="13">CECT 8338</strain>
    </source>
</reference>
<evidence type="ECO:0000259" key="11">
    <source>
        <dbReference type="PROSITE" id="PS51755"/>
    </source>
</evidence>
<dbReference type="GO" id="GO:0000156">
    <property type="term" value="F:phosphorelay response regulator activity"/>
    <property type="evidence" value="ECO:0007669"/>
    <property type="project" value="TreeGrafter"/>
</dbReference>
<evidence type="ECO:0000256" key="4">
    <source>
        <dbReference type="ARBA" id="ARBA00023012"/>
    </source>
</evidence>
<feature type="domain" description="OmpR/PhoB-type" evidence="11">
    <location>
        <begin position="130"/>
        <end position="229"/>
    </location>
</feature>
<keyword evidence="3 8" id="KW-0597">Phosphoprotein</keyword>
<dbReference type="SMART" id="SM00862">
    <property type="entry name" value="Trans_reg_C"/>
    <property type="match status" value="1"/>
</dbReference>
<dbReference type="GO" id="GO:0006355">
    <property type="term" value="P:regulation of DNA-templated transcription"/>
    <property type="evidence" value="ECO:0007669"/>
    <property type="project" value="InterPro"/>
</dbReference>
<dbReference type="Proteomes" id="UP000243924">
    <property type="component" value="Chromosome I"/>
</dbReference>
<dbReference type="InterPro" id="IPR036388">
    <property type="entry name" value="WH-like_DNA-bd_sf"/>
</dbReference>
<dbReference type="STRING" id="1434072.SAMN05216210_2074"/>
<dbReference type="CDD" id="cd00383">
    <property type="entry name" value="trans_reg_C"/>
    <property type="match status" value="1"/>
</dbReference>
<dbReference type="GO" id="GO:0032993">
    <property type="term" value="C:protein-DNA complex"/>
    <property type="evidence" value="ECO:0007669"/>
    <property type="project" value="TreeGrafter"/>
</dbReference>
<evidence type="ECO:0000256" key="6">
    <source>
        <dbReference type="ARBA" id="ARBA00023125"/>
    </source>
</evidence>
<dbReference type="InterPro" id="IPR016032">
    <property type="entry name" value="Sig_transdc_resp-reg_C-effctor"/>
</dbReference>
<name>A0A1H2G6M2_9GAMM</name>
<organism evidence="12 13">
    <name type="scientific">Halopseudomonas salegens</name>
    <dbReference type="NCBI Taxonomy" id="1434072"/>
    <lineage>
        <taxon>Bacteria</taxon>
        <taxon>Pseudomonadati</taxon>
        <taxon>Pseudomonadota</taxon>
        <taxon>Gammaproteobacteria</taxon>
        <taxon>Pseudomonadales</taxon>
        <taxon>Pseudomonadaceae</taxon>
        <taxon>Halopseudomonas</taxon>
    </lineage>
</organism>
<sequence>MTTARLLMIDDDQELCGLLGDWLGSEGFQLDCVHDGEQGLARALTGEHEAIILDLMLPGINGLDLLRALRQQAQVPVLMLSARGEPVDRILGLELGADDYLAKPCDPRELVARLRALLRRSQHQDTGNESSLLDVGDLRLDSVNLVAWRDGELLTLTQTEAHILALLLRHAGQVIDRQTLSREVLGKSLGPYDRSLDMHISNLRRKLGTHADERPRIQALRGRGYIYAA</sequence>
<dbReference type="Gene3D" id="1.10.10.10">
    <property type="entry name" value="Winged helix-like DNA-binding domain superfamily/Winged helix DNA-binding domain"/>
    <property type="match status" value="1"/>
</dbReference>
<keyword evidence="13" id="KW-1185">Reference proteome</keyword>
<evidence type="ECO:0000256" key="1">
    <source>
        <dbReference type="ARBA" id="ARBA00004496"/>
    </source>
</evidence>
<evidence type="ECO:0000313" key="13">
    <source>
        <dbReference type="Proteomes" id="UP000243924"/>
    </source>
</evidence>
<protein>
    <submittedName>
        <fullName evidence="12">DNA-binding response regulator, OmpR family, contains REC and winged-helix (WHTH) domain</fullName>
    </submittedName>
</protein>
<evidence type="ECO:0000256" key="3">
    <source>
        <dbReference type="ARBA" id="ARBA00022553"/>
    </source>
</evidence>
<dbReference type="SUPFAM" id="SSF46894">
    <property type="entry name" value="C-terminal effector domain of the bipartite response regulators"/>
    <property type="match status" value="1"/>
</dbReference>
<keyword evidence="5" id="KW-0805">Transcription regulation</keyword>
<evidence type="ECO:0000259" key="10">
    <source>
        <dbReference type="PROSITE" id="PS50110"/>
    </source>
</evidence>
<evidence type="ECO:0000256" key="5">
    <source>
        <dbReference type="ARBA" id="ARBA00023015"/>
    </source>
</evidence>
<feature type="DNA-binding region" description="OmpR/PhoB-type" evidence="9">
    <location>
        <begin position="130"/>
        <end position="229"/>
    </location>
</feature>
<evidence type="ECO:0000256" key="7">
    <source>
        <dbReference type="ARBA" id="ARBA00023163"/>
    </source>
</evidence>
<dbReference type="InterPro" id="IPR001867">
    <property type="entry name" value="OmpR/PhoB-type_DNA-bd"/>
</dbReference>
<dbReference type="InterPro" id="IPR001789">
    <property type="entry name" value="Sig_transdc_resp-reg_receiver"/>
</dbReference>
<dbReference type="PROSITE" id="PS51755">
    <property type="entry name" value="OMPR_PHOB"/>
    <property type="match status" value="1"/>
</dbReference>
<dbReference type="InterPro" id="IPR058124">
    <property type="entry name" value="CpxR-like_REC"/>
</dbReference>
<gene>
    <name evidence="12" type="ORF">SAMN05216210_2074</name>
</gene>
<dbReference type="PROSITE" id="PS50110">
    <property type="entry name" value="RESPONSE_REGULATORY"/>
    <property type="match status" value="1"/>
</dbReference>
<evidence type="ECO:0000256" key="8">
    <source>
        <dbReference type="PROSITE-ProRule" id="PRU00169"/>
    </source>
</evidence>
<proteinExistence type="predicted"/>
<dbReference type="GO" id="GO:0000976">
    <property type="term" value="F:transcription cis-regulatory region binding"/>
    <property type="evidence" value="ECO:0007669"/>
    <property type="project" value="TreeGrafter"/>
</dbReference>
<dbReference type="InterPro" id="IPR039420">
    <property type="entry name" value="WalR-like"/>
</dbReference>
<dbReference type="CDD" id="cd17623">
    <property type="entry name" value="REC_OmpR_CpxR"/>
    <property type="match status" value="1"/>
</dbReference>
<dbReference type="SUPFAM" id="SSF52172">
    <property type="entry name" value="CheY-like"/>
    <property type="match status" value="1"/>
</dbReference>
<dbReference type="PANTHER" id="PTHR48111">
    <property type="entry name" value="REGULATOR OF RPOS"/>
    <property type="match status" value="1"/>
</dbReference>
<dbReference type="GO" id="GO:0005829">
    <property type="term" value="C:cytosol"/>
    <property type="evidence" value="ECO:0007669"/>
    <property type="project" value="TreeGrafter"/>
</dbReference>
<feature type="domain" description="Response regulatory" evidence="10">
    <location>
        <begin position="5"/>
        <end position="118"/>
    </location>
</feature>
<keyword evidence="6 9" id="KW-0238">DNA-binding</keyword>
<evidence type="ECO:0000313" key="12">
    <source>
        <dbReference type="EMBL" id="SDU15160.1"/>
    </source>
</evidence>
<dbReference type="AlphaFoldDB" id="A0A1H2G6M2"/>
<comment type="subcellular location">
    <subcellularLocation>
        <location evidence="1">Cytoplasm</location>
    </subcellularLocation>
</comment>
<dbReference type="Gene3D" id="6.10.250.690">
    <property type="match status" value="1"/>
</dbReference>
<dbReference type="SMART" id="SM00448">
    <property type="entry name" value="REC"/>
    <property type="match status" value="1"/>
</dbReference>
<accession>A0A1H2G6M2</accession>
<keyword evidence="2" id="KW-0963">Cytoplasm</keyword>
<dbReference type="Pfam" id="PF00486">
    <property type="entry name" value="Trans_reg_C"/>
    <property type="match status" value="1"/>
</dbReference>
<dbReference type="EMBL" id="LT629787">
    <property type="protein sequence ID" value="SDU15160.1"/>
    <property type="molecule type" value="Genomic_DNA"/>
</dbReference>
<dbReference type="Gene3D" id="3.40.50.2300">
    <property type="match status" value="1"/>
</dbReference>
<evidence type="ECO:0000256" key="2">
    <source>
        <dbReference type="ARBA" id="ARBA00022490"/>
    </source>
</evidence>
<keyword evidence="4" id="KW-0902">Two-component regulatory system</keyword>
<dbReference type="InterPro" id="IPR011006">
    <property type="entry name" value="CheY-like_superfamily"/>
</dbReference>
<keyword evidence="7" id="KW-0804">Transcription</keyword>
<dbReference type="PANTHER" id="PTHR48111:SF39">
    <property type="entry name" value="TRANSCRIPTIONAL REGULATORY PROTEIN CPXR"/>
    <property type="match status" value="1"/>
</dbReference>
<dbReference type="Pfam" id="PF00072">
    <property type="entry name" value="Response_reg"/>
    <property type="match status" value="1"/>
</dbReference>